<proteinExistence type="predicted"/>
<dbReference type="Proteomes" id="UP000199347">
    <property type="component" value="Unassembled WGS sequence"/>
</dbReference>
<dbReference type="RefSeq" id="WP_092816426.1">
    <property type="nucleotide sequence ID" value="NZ_FMVW01000012.1"/>
</dbReference>
<protein>
    <submittedName>
        <fullName evidence="1">Uncharacterized protein</fullName>
    </submittedName>
</protein>
<dbReference type="SUPFAM" id="SSF159275">
    <property type="entry name" value="PA1994-like"/>
    <property type="match status" value="1"/>
</dbReference>
<reference evidence="1 2" key="1">
    <citation type="submission" date="2016-10" db="EMBL/GenBank/DDBJ databases">
        <authorList>
            <person name="de Groot N.N."/>
        </authorList>
    </citation>
    <scope>NUCLEOTIDE SEQUENCE [LARGE SCALE GENOMIC DNA]</scope>
    <source>
        <strain evidence="1 2">DSM 2698</strain>
    </source>
</reference>
<evidence type="ECO:0000313" key="1">
    <source>
        <dbReference type="EMBL" id="SCZ46185.1"/>
    </source>
</evidence>
<dbReference type="InterPro" id="IPR009467">
    <property type="entry name" value="Glycolipid-bd_prot_put"/>
</dbReference>
<dbReference type="AlphaFoldDB" id="A0A1G5P9K9"/>
<name>A0A1G5P9K9_AFIMA</name>
<dbReference type="STRING" id="1120955.SAMN03080610_03587"/>
<dbReference type="EMBL" id="FMVW01000012">
    <property type="protein sequence ID" value="SCZ46185.1"/>
    <property type="molecule type" value="Genomic_DNA"/>
</dbReference>
<sequence>MGGFRSLPARAARWQPEQGIGLEHVSLGPAPTGFLIRGTVIGDRGGIPYGVFYRLSCDDAWRTRSLILKATSGRSIDIHSDGEGHWHEAGGRPLECLDGAIDVDLAGSAFTNTLPIRRLKLAEGACSGSLTMAYVPFDTFKPVRDHQIYTCLTAGSLYRYEAADRSFTVELPVDEDGLVLDYPTLFRRIPVDIS</sequence>
<gene>
    <name evidence="1" type="ORF">SAMN03080610_03587</name>
</gene>
<dbReference type="OrthoDB" id="7347529at2"/>
<accession>A0A1G5P9K9</accession>
<evidence type="ECO:0000313" key="2">
    <source>
        <dbReference type="Proteomes" id="UP000199347"/>
    </source>
</evidence>
<dbReference type="Pfam" id="PF06475">
    <property type="entry name" value="Glycolipid_bind"/>
    <property type="match status" value="1"/>
</dbReference>
<keyword evidence="2" id="KW-1185">Reference proteome</keyword>
<organism evidence="1 2">
    <name type="scientific">Afifella marina DSM 2698</name>
    <dbReference type="NCBI Taxonomy" id="1120955"/>
    <lineage>
        <taxon>Bacteria</taxon>
        <taxon>Pseudomonadati</taxon>
        <taxon>Pseudomonadota</taxon>
        <taxon>Alphaproteobacteria</taxon>
        <taxon>Hyphomicrobiales</taxon>
        <taxon>Afifellaceae</taxon>
        <taxon>Afifella</taxon>
    </lineage>
</organism>